<protein>
    <submittedName>
        <fullName evidence="2">Uncharacterized protein</fullName>
    </submittedName>
</protein>
<reference evidence="2 3" key="1">
    <citation type="submission" date="2020-08" db="EMBL/GenBank/DDBJ databases">
        <title>Whole-Genome Sequence of French Clinical Streptomyces mexicanus Strain Q0842.</title>
        <authorList>
            <person name="Boxberger M."/>
            <person name="La Scola B."/>
        </authorList>
    </citation>
    <scope>NUCLEOTIDE SEQUENCE [LARGE SCALE GENOMIC DNA]</scope>
    <source>
        <strain evidence="2 3">Marseille-Q0842</strain>
    </source>
</reference>
<gene>
    <name evidence="2" type="ORF">H1R13_02290</name>
</gene>
<evidence type="ECO:0000313" key="2">
    <source>
        <dbReference type="EMBL" id="MBC2863860.1"/>
    </source>
</evidence>
<name>A0A7X1LNE3_9ACTN</name>
<evidence type="ECO:0000256" key="1">
    <source>
        <dbReference type="SAM" id="MobiDB-lite"/>
    </source>
</evidence>
<dbReference type="Proteomes" id="UP000517694">
    <property type="component" value="Unassembled WGS sequence"/>
</dbReference>
<proteinExistence type="predicted"/>
<accession>A0A7X1LNE3</accession>
<feature type="compositionally biased region" description="Low complexity" evidence="1">
    <location>
        <begin position="53"/>
        <end position="79"/>
    </location>
</feature>
<dbReference type="EMBL" id="JACMHY010000001">
    <property type="protein sequence ID" value="MBC2863860.1"/>
    <property type="molecule type" value="Genomic_DNA"/>
</dbReference>
<comment type="caution">
    <text evidence="2">The sequence shown here is derived from an EMBL/GenBank/DDBJ whole genome shotgun (WGS) entry which is preliminary data.</text>
</comment>
<sequence length="248" mass="26001">MSVEMLDSGESMSADRRGRGPARWAGAVLAAMAVMGTLTGCGGHDTADARTGAATGATAATGPTRATDPAAASSLAPSPAKNPTDQPSRPTLPPVRKPVLHVHRRYTYTVQILDARTMVDVPDDPPPAGTKAVGLLLRVEAEPRNRSVHAPYADLAVDYPSLEAEKNQYIGGVMDGATPYMTEDQLLFGDDGVAGVDPVFGTLEANTVYYHWAWQLVSEKADLTGASLCEVRLSGRNCIPIGAITADS</sequence>
<evidence type="ECO:0000313" key="3">
    <source>
        <dbReference type="Proteomes" id="UP000517694"/>
    </source>
</evidence>
<organism evidence="2 3">
    <name type="scientific">Streptomyces mexicanus</name>
    <dbReference type="NCBI Taxonomy" id="178566"/>
    <lineage>
        <taxon>Bacteria</taxon>
        <taxon>Bacillati</taxon>
        <taxon>Actinomycetota</taxon>
        <taxon>Actinomycetes</taxon>
        <taxon>Kitasatosporales</taxon>
        <taxon>Streptomycetaceae</taxon>
        <taxon>Streptomyces</taxon>
    </lineage>
</organism>
<keyword evidence="3" id="KW-1185">Reference proteome</keyword>
<feature type="region of interest" description="Disordered" evidence="1">
    <location>
        <begin position="53"/>
        <end position="96"/>
    </location>
</feature>
<dbReference type="AlphaFoldDB" id="A0A7X1LNE3"/>